<name>A0A0B5AS63_9BACL</name>
<dbReference type="BioCyc" id="JESP1508404:G14D9-11470-MONOMER"/>
<dbReference type="Proteomes" id="UP000031449">
    <property type="component" value="Chromosome"/>
</dbReference>
<accession>A0A0B5AS63</accession>
<keyword evidence="2" id="KW-1185">Reference proteome</keyword>
<proteinExistence type="predicted"/>
<reference evidence="1 2" key="1">
    <citation type="submission" date="2014-08" db="EMBL/GenBank/DDBJ databases">
        <title>Complete genome of a marine bacteria Jeotgalibacillus malaysiensis.</title>
        <authorList>
            <person name="Yaakop A.S."/>
            <person name="Chan K.-G."/>
            <person name="Goh K.M."/>
        </authorList>
    </citation>
    <scope>NUCLEOTIDE SEQUENCE [LARGE SCALE GENOMIC DNA]</scope>
    <source>
        <strain evidence="1 2">D5</strain>
    </source>
</reference>
<evidence type="ECO:0000313" key="2">
    <source>
        <dbReference type="Proteomes" id="UP000031449"/>
    </source>
</evidence>
<organism evidence="1 2">
    <name type="scientific">Jeotgalibacillus malaysiensis</name>
    <dbReference type="NCBI Taxonomy" id="1508404"/>
    <lineage>
        <taxon>Bacteria</taxon>
        <taxon>Bacillati</taxon>
        <taxon>Bacillota</taxon>
        <taxon>Bacilli</taxon>
        <taxon>Bacillales</taxon>
        <taxon>Caryophanaceae</taxon>
        <taxon>Jeotgalibacillus</taxon>
    </lineage>
</organism>
<protein>
    <submittedName>
        <fullName evidence="1">Uncharacterized protein</fullName>
    </submittedName>
</protein>
<evidence type="ECO:0000313" key="1">
    <source>
        <dbReference type="EMBL" id="AJD91532.1"/>
    </source>
</evidence>
<dbReference type="HOGENOM" id="CLU_3217338_0_0_9"/>
<dbReference type="STRING" id="1508404.JMA_22150"/>
<dbReference type="EMBL" id="CP009416">
    <property type="protein sequence ID" value="AJD91532.1"/>
    <property type="molecule type" value="Genomic_DNA"/>
</dbReference>
<dbReference type="AlphaFoldDB" id="A0A0B5AS63"/>
<dbReference type="KEGG" id="jeo:JMA_22150"/>
<gene>
    <name evidence="1" type="ORF">JMA_22150</name>
</gene>
<sequence>MFPKSPYAKKWTMAEIDQLDVHFFYDLLGDEEVSQEDVYLDQLW</sequence>